<evidence type="ECO:0000259" key="3">
    <source>
        <dbReference type="Pfam" id="PF00501"/>
    </source>
</evidence>
<feature type="domain" description="AMP-dependent synthetase/ligase" evidence="3">
    <location>
        <begin position="16"/>
        <end position="383"/>
    </location>
</feature>
<dbReference type="Gene3D" id="3.30.300.30">
    <property type="match status" value="1"/>
</dbReference>
<dbReference type="InterPro" id="IPR042099">
    <property type="entry name" value="ANL_N_sf"/>
</dbReference>
<keyword evidence="2" id="KW-0436">Ligase</keyword>
<evidence type="ECO:0000259" key="4">
    <source>
        <dbReference type="Pfam" id="PF13193"/>
    </source>
</evidence>
<dbReference type="SUPFAM" id="SSF56801">
    <property type="entry name" value="Acetyl-CoA synthetase-like"/>
    <property type="match status" value="1"/>
</dbReference>
<dbReference type="Pfam" id="PF13193">
    <property type="entry name" value="AMP-binding_C"/>
    <property type="match status" value="1"/>
</dbReference>
<evidence type="ECO:0000313" key="5">
    <source>
        <dbReference type="EMBL" id="MCQ4771156.1"/>
    </source>
</evidence>
<evidence type="ECO:0000313" key="6">
    <source>
        <dbReference type="Proteomes" id="UP001204562"/>
    </source>
</evidence>
<comment type="caution">
    <text evidence="5">The sequence shown here is derived from an EMBL/GenBank/DDBJ whole genome shotgun (WGS) entry which is preliminary data.</text>
</comment>
<feature type="domain" description="AMP-binding enzyme C-terminal" evidence="4">
    <location>
        <begin position="434"/>
        <end position="509"/>
    </location>
</feature>
<proteinExistence type="inferred from homology"/>
<reference evidence="5" key="1">
    <citation type="submission" date="2022-06" db="EMBL/GenBank/DDBJ databases">
        <title>Isolation of gut microbiota from human fecal samples.</title>
        <authorList>
            <person name="Pamer E.G."/>
            <person name="Barat B."/>
            <person name="Waligurski E."/>
            <person name="Medina S."/>
            <person name="Paddock L."/>
            <person name="Mostad J."/>
        </authorList>
    </citation>
    <scope>NUCLEOTIDE SEQUENCE</scope>
    <source>
        <strain evidence="5">DFI.9.91</strain>
    </source>
</reference>
<evidence type="ECO:0000256" key="1">
    <source>
        <dbReference type="ARBA" id="ARBA00006432"/>
    </source>
</evidence>
<dbReference type="GO" id="GO:0006631">
    <property type="term" value="P:fatty acid metabolic process"/>
    <property type="evidence" value="ECO:0007669"/>
    <property type="project" value="TreeGrafter"/>
</dbReference>
<dbReference type="RefSeq" id="WP_256304411.1">
    <property type="nucleotide sequence ID" value="NZ_JANFYS010000025.1"/>
</dbReference>
<dbReference type="GO" id="GO:0031956">
    <property type="term" value="F:medium-chain fatty acid-CoA ligase activity"/>
    <property type="evidence" value="ECO:0007669"/>
    <property type="project" value="TreeGrafter"/>
</dbReference>
<accession>A0AAW5JM49</accession>
<dbReference type="Gene3D" id="3.40.50.12780">
    <property type="entry name" value="N-terminal domain of ligase-like"/>
    <property type="match status" value="1"/>
</dbReference>
<dbReference type="InterPro" id="IPR000873">
    <property type="entry name" value="AMP-dep_synth/lig_dom"/>
</dbReference>
<dbReference type="Proteomes" id="UP001204562">
    <property type="component" value="Unassembled WGS sequence"/>
</dbReference>
<protein>
    <submittedName>
        <fullName evidence="5">AMP-binding protein</fullName>
    </submittedName>
</protein>
<organism evidence="5 6">
    <name type="scientific">Intestinimonas massiliensis</name>
    <name type="common">ex Afouda et al. 2020</name>
    <dbReference type="NCBI Taxonomy" id="1673721"/>
    <lineage>
        <taxon>Bacteria</taxon>
        <taxon>Bacillati</taxon>
        <taxon>Bacillota</taxon>
        <taxon>Clostridia</taxon>
        <taxon>Eubacteriales</taxon>
        <taxon>Intestinimonas</taxon>
    </lineage>
</organism>
<dbReference type="InterPro" id="IPR045851">
    <property type="entry name" value="AMP-bd_C_sf"/>
</dbReference>
<comment type="similarity">
    <text evidence="1">Belongs to the ATP-dependent AMP-binding enzyme family.</text>
</comment>
<gene>
    <name evidence="5" type="ORF">NE579_11885</name>
</gene>
<name>A0AAW5JM49_9FIRM</name>
<dbReference type="AlphaFoldDB" id="A0AAW5JM49"/>
<dbReference type="PANTHER" id="PTHR43201:SF5">
    <property type="entry name" value="MEDIUM-CHAIN ACYL-COA LIGASE ACSF2, MITOCHONDRIAL"/>
    <property type="match status" value="1"/>
</dbReference>
<evidence type="ECO:0000256" key="2">
    <source>
        <dbReference type="ARBA" id="ARBA00022598"/>
    </source>
</evidence>
<sequence>MTDMVGSRTLRSQWDETVRCYGRAPFLEYISVDDQVTVWTYEEMDRKVKQAANFFLELGVARQELVALHLHNTPEYLTCWLALAQIGAVSVPLNEHYQQPEVRHILEQCGIRRVITEPCALPLYLESAPRPMAEQLISIRGGEALPEGVISLEAGMARQEPYLREVQPVTGDELAVILFTSGTTRHPKGAMYTHCNVVYGGLIHVMQMGMEHGDRFLSSMPCYHMDFQEMAAMPVICTGSTLLMVEHYSARRFWGQVCRYRAQFTDTMSVMNRTMLMQAVQPWEKDHSLKQIYFSMGLSDEEKERFEERFRVSLLNSYGMTETVSGVTCAPLTGEKRWPSVGRAAPSYCIKIVDESGRELAPGQVGEICVHGVPGRSLVLGYYKDEEATARLIDPDGWLHSGDRGYLDEDGWLYFIDRSSDMIKRSGENVSSLEVECVLTSHSDIADAAVIGVPDPIRDQAVKAFVQLRPGSVLTKDEITEYCAPRLAKFKRPTIIEFVDDFPRTATGKIKKSHLR</sequence>
<dbReference type="InterPro" id="IPR025110">
    <property type="entry name" value="AMP-bd_C"/>
</dbReference>
<dbReference type="EMBL" id="JANFYS010000025">
    <property type="protein sequence ID" value="MCQ4771156.1"/>
    <property type="molecule type" value="Genomic_DNA"/>
</dbReference>
<dbReference type="Pfam" id="PF00501">
    <property type="entry name" value="AMP-binding"/>
    <property type="match status" value="1"/>
</dbReference>
<dbReference type="PANTHER" id="PTHR43201">
    <property type="entry name" value="ACYL-COA SYNTHETASE"/>
    <property type="match status" value="1"/>
</dbReference>